<name>A0AAP2W6E4_9EURY</name>
<evidence type="ECO:0000313" key="2">
    <source>
        <dbReference type="Proteomes" id="UP001320159"/>
    </source>
</evidence>
<dbReference type="Proteomes" id="UP001320159">
    <property type="component" value="Unassembled WGS sequence"/>
</dbReference>
<organism evidence="1 2">
    <name type="scientific">Methanooceanicella nereidis</name>
    <dbReference type="NCBI Taxonomy" id="2052831"/>
    <lineage>
        <taxon>Archaea</taxon>
        <taxon>Methanobacteriati</taxon>
        <taxon>Methanobacteriota</taxon>
        <taxon>Stenosarchaea group</taxon>
        <taxon>Methanomicrobia</taxon>
        <taxon>Methanocellales</taxon>
        <taxon>Methanocellaceae</taxon>
        <taxon>Methanooceanicella</taxon>
    </lineage>
</organism>
<gene>
    <name evidence="1" type="ORF">CUJ83_09630</name>
</gene>
<accession>A0AAP2W6E4</accession>
<comment type="caution">
    <text evidence="1">The sequence shown here is derived from an EMBL/GenBank/DDBJ whole genome shotgun (WGS) entry which is preliminary data.</text>
</comment>
<dbReference type="AlphaFoldDB" id="A0AAP2W6E4"/>
<protein>
    <submittedName>
        <fullName evidence="1">Uncharacterized protein</fullName>
    </submittedName>
</protein>
<keyword evidence="2" id="KW-1185">Reference proteome</keyword>
<proteinExistence type="predicted"/>
<evidence type="ECO:0000313" key="1">
    <source>
        <dbReference type="EMBL" id="MCD1295258.1"/>
    </source>
</evidence>
<sequence length="180" mass="20734">MAFIDYSKEIENAFIKAPELKRRIEFVVDGFFPEVENIKFGKASKSAYYDPQSGTVRLTKNSSIYIIGHEITHYLQDKNHYAGAITIPGGERACDLYLFARSPALVTDFWNSRDGSYIGNALKVDLLKKHYSREEGQMMIHETCKGALIMRDNGKRDYIKWAEDTINQRIASRSKKDHMR</sequence>
<dbReference type="EMBL" id="PGCK01000007">
    <property type="protein sequence ID" value="MCD1295258.1"/>
    <property type="molecule type" value="Genomic_DNA"/>
</dbReference>
<reference evidence="1 2" key="1">
    <citation type="submission" date="2017-11" db="EMBL/GenBank/DDBJ databases">
        <title>Isolation and Characterization of Family Methanocellaceae Species from Potential Methane Hydrate Area Offshore Southwestern Taiwan.</title>
        <authorList>
            <person name="Zhang W.-L."/>
            <person name="Chen W.-C."/>
            <person name="Lai M.-C."/>
            <person name="Chen S.-C."/>
        </authorList>
    </citation>
    <scope>NUCLEOTIDE SEQUENCE [LARGE SCALE GENOMIC DNA]</scope>
    <source>
        <strain evidence="1 2">CWC-04</strain>
    </source>
</reference>